<evidence type="ECO:0000256" key="3">
    <source>
        <dbReference type="ARBA" id="ARBA00022801"/>
    </source>
</evidence>
<protein>
    <submittedName>
        <fullName evidence="9">Proprotein convertase subtilisin/kexin type 6</fullName>
    </submittedName>
</protein>
<dbReference type="GO" id="GO:0016486">
    <property type="term" value="P:peptide hormone processing"/>
    <property type="evidence" value="ECO:0007669"/>
    <property type="project" value="TreeGrafter"/>
</dbReference>
<keyword evidence="7" id="KW-0472">Membrane</keyword>
<name>A0A2B4R901_STYPI</name>
<gene>
    <name evidence="9" type="primary">Pcsk6</name>
    <name evidence="9" type="ORF">AWC38_SpisGene23295</name>
</gene>
<dbReference type="PANTHER" id="PTHR42884:SF31">
    <property type="entry name" value="PROPROTEIN CONVERTASE SUBTILISIN_KEXIN TYPE 5"/>
    <property type="match status" value="1"/>
</dbReference>
<comment type="similarity">
    <text evidence="5">Belongs to the peptidase S8 family.</text>
</comment>
<keyword evidence="3" id="KW-0378">Hydrolase</keyword>
<dbReference type="InterPro" id="IPR036852">
    <property type="entry name" value="Peptidase_S8/S53_dom_sf"/>
</dbReference>
<organism evidence="9 10">
    <name type="scientific">Stylophora pistillata</name>
    <name type="common">Smooth cauliflower coral</name>
    <dbReference type="NCBI Taxonomy" id="50429"/>
    <lineage>
        <taxon>Eukaryota</taxon>
        <taxon>Metazoa</taxon>
        <taxon>Cnidaria</taxon>
        <taxon>Anthozoa</taxon>
        <taxon>Hexacorallia</taxon>
        <taxon>Scleractinia</taxon>
        <taxon>Astrocoeniina</taxon>
        <taxon>Pocilloporidae</taxon>
        <taxon>Stylophora</taxon>
    </lineage>
</organism>
<dbReference type="SUPFAM" id="SSF52743">
    <property type="entry name" value="Subtilisin-like"/>
    <property type="match status" value="2"/>
</dbReference>
<dbReference type="InterPro" id="IPR002884">
    <property type="entry name" value="P_dom"/>
</dbReference>
<dbReference type="SUPFAM" id="SSF49785">
    <property type="entry name" value="Galactose-binding domain-like"/>
    <property type="match status" value="2"/>
</dbReference>
<evidence type="ECO:0000256" key="7">
    <source>
        <dbReference type="SAM" id="Phobius"/>
    </source>
</evidence>
<feature type="domain" description="P/Homo B" evidence="8">
    <location>
        <begin position="386"/>
        <end position="515"/>
    </location>
</feature>
<keyword evidence="7" id="KW-0812">Transmembrane</keyword>
<evidence type="ECO:0000313" key="9">
    <source>
        <dbReference type="EMBL" id="PFX12702.1"/>
    </source>
</evidence>
<feature type="compositionally biased region" description="Low complexity" evidence="6">
    <location>
        <begin position="553"/>
        <end position="562"/>
    </location>
</feature>
<dbReference type="Pfam" id="PF01483">
    <property type="entry name" value="P_proprotein"/>
    <property type="match status" value="2"/>
</dbReference>
<dbReference type="Pfam" id="PF00082">
    <property type="entry name" value="Peptidase_S8"/>
    <property type="match status" value="2"/>
</dbReference>
<dbReference type="GO" id="GO:0000139">
    <property type="term" value="C:Golgi membrane"/>
    <property type="evidence" value="ECO:0007669"/>
    <property type="project" value="TreeGrafter"/>
</dbReference>
<reference evidence="10" key="1">
    <citation type="journal article" date="2017" name="bioRxiv">
        <title>Comparative analysis of the genomes of Stylophora pistillata and Acropora digitifera provides evidence for extensive differences between species of corals.</title>
        <authorList>
            <person name="Voolstra C.R."/>
            <person name="Li Y."/>
            <person name="Liew Y.J."/>
            <person name="Baumgarten S."/>
            <person name="Zoccola D."/>
            <person name="Flot J.-F."/>
            <person name="Tambutte S."/>
            <person name="Allemand D."/>
            <person name="Aranda M."/>
        </authorList>
    </citation>
    <scope>NUCLEOTIDE SEQUENCE [LARGE SCALE GENOMIC DNA]</scope>
</reference>
<keyword evidence="10" id="KW-1185">Reference proteome</keyword>
<evidence type="ECO:0000256" key="6">
    <source>
        <dbReference type="SAM" id="MobiDB-lite"/>
    </source>
</evidence>
<dbReference type="EMBL" id="LSMT01001224">
    <property type="protein sequence ID" value="PFX12702.1"/>
    <property type="molecule type" value="Genomic_DNA"/>
</dbReference>
<dbReference type="GO" id="GO:0005802">
    <property type="term" value="C:trans-Golgi network"/>
    <property type="evidence" value="ECO:0007669"/>
    <property type="project" value="TreeGrafter"/>
</dbReference>
<evidence type="ECO:0000313" key="10">
    <source>
        <dbReference type="Proteomes" id="UP000225706"/>
    </source>
</evidence>
<comment type="caution">
    <text evidence="9">The sequence shown here is derived from an EMBL/GenBank/DDBJ whole genome shotgun (WGS) entry which is preliminary data.</text>
</comment>
<evidence type="ECO:0000256" key="5">
    <source>
        <dbReference type="PROSITE-ProRule" id="PRU01240"/>
    </source>
</evidence>
<feature type="region of interest" description="Disordered" evidence="6">
    <location>
        <begin position="540"/>
        <end position="569"/>
    </location>
</feature>
<evidence type="ECO:0000256" key="4">
    <source>
        <dbReference type="ARBA" id="ARBA00022825"/>
    </source>
</evidence>
<dbReference type="PROSITE" id="PS51892">
    <property type="entry name" value="SUBTILASE"/>
    <property type="match status" value="1"/>
</dbReference>
<evidence type="ECO:0000256" key="2">
    <source>
        <dbReference type="ARBA" id="ARBA00022685"/>
    </source>
</evidence>
<keyword evidence="2" id="KW-0165">Cleavage on pair of basic residues</keyword>
<dbReference type="PANTHER" id="PTHR42884">
    <property type="entry name" value="PROPROTEIN CONVERTASE SUBTILISIN/KEXIN-RELATED"/>
    <property type="match status" value="1"/>
</dbReference>
<dbReference type="Proteomes" id="UP000225706">
    <property type="component" value="Unassembled WGS sequence"/>
</dbReference>
<comment type="caution">
    <text evidence="5">Lacks conserved residue(s) required for the propagation of feature annotation.</text>
</comment>
<dbReference type="Gene3D" id="3.40.50.200">
    <property type="entry name" value="Peptidase S8/S53 domain"/>
    <property type="match status" value="1"/>
</dbReference>
<feature type="compositionally biased region" description="Polar residues" evidence="6">
    <location>
        <begin position="540"/>
        <end position="552"/>
    </location>
</feature>
<keyword evidence="1" id="KW-0645">Protease</keyword>
<dbReference type="Gene3D" id="2.60.120.260">
    <property type="entry name" value="Galactose-binding domain-like"/>
    <property type="match status" value="2"/>
</dbReference>
<proteinExistence type="inferred from homology"/>
<dbReference type="AlphaFoldDB" id="A0A2B4R901"/>
<sequence length="686" mass="75275">MSTLSTLKFSAGRGGLGAIYTFAAGNGGITGDSCAYNGYVNSIYTIAINGVNKDGTNPTYAEECPGVMAAAYSRDSFKGLGKVITVDNKEGCVDDFAATSAATAMASGLIALTLQANPKLTWRDIQHIVAYSARRAPGGVALKRGYWQRNKAGLYVSKFYGFGLMDAGKMVSLAKKWTTVPRQLKCEIEGSETNKQIPGAVFIEVKNCAIKFLEHVQIKVNLDFPHRGDLALQLKAPSGTTSPLTRKRRMDNFTGYRNLTDWIIATLFHWRENPSGRWELKVDDFDPKIPSLVDNKEGCVDDFAATSAATAMASGLIALTLQANPKLTWRDIQHIVAYSARRAPGGVALKRGYWQRNKAGLYVSKFYGFGLMDAGKMVSLAKKWTTVPRQLKCEIEGSETNKQIPGAVFIEVKNCAIQFLDHVQIKINLDFSRRGDLSLQLKAPSGTTSPLTRKRRMDNLTGYRNLTDWIMATLFHWRENPSGRWELKIDDFNPKVPSSGTLYDWSLILYGTSSDPLKPLLEDGNVLISHTIPTSDVNVVETTEPSRNPITMQPTPTKSQKPTKPPPQPVSWKTAAFIGVGVVLLASSAVALVALVLRYKWKKQTGIGQEPCKDDVTRGGKLTNGEHVSTKRSAVSLESQLFAVCDSNKKNGPPLKTVNGNEQYSGWSECPTSAQLKYDKTDFSNV</sequence>
<evidence type="ECO:0000259" key="8">
    <source>
        <dbReference type="PROSITE" id="PS51829"/>
    </source>
</evidence>
<feature type="transmembrane region" description="Helical" evidence="7">
    <location>
        <begin position="575"/>
        <end position="597"/>
    </location>
</feature>
<evidence type="ECO:0000256" key="1">
    <source>
        <dbReference type="ARBA" id="ARBA00022670"/>
    </source>
</evidence>
<feature type="domain" description="P/Homo B" evidence="8">
    <location>
        <begin position="179"/>
        <end position="313"/>
    </location>
</feature>
<dbReference type="InterPro" id="IPR000209">
    <property type="entry name" value="Peptidase_S8/S53_dom"/>
</dbReference>
<keyword evidence="7" id="KW-1133">Transmembrane helix</keyword>
<dbReference type="OrthoDB" id="300641at2759"/>
<dbReference type="GO" id="GO:0004252">
    <property type="term" value="F:serine-type endopeptidase activity"/>
    <property type="evidence" value="ECO:0007669"/>
    <property type="project" value="InterPro"/>
</dbReference>
<dbReference type="InterPro" id="IPR008979">
    <property type="entry name" value="Galactose-bd-like_sf"/>
</dbReference>
<dbReference type="PROSITE" id="PS51829">
    <property type="entry name" value="P_HOMO_B"/>
    <property type="match status" value="2"/>
</dbReference>
<dbReference type="STRING" id="50429.A0A2B4R901"/>
<keyword evidence="4" id="KW-0720">Serine protease</keyword>
<accession>A0A2B4R901</accession>